<dbReference type="HOGENOM" id="CLU_1836686_0_0_1"/>
<accession>C8ZD47</accession>
<gene>
    <name evidence="1" type="ORF">EC1118_1L10_1530g</name>
</gene>
<dbReference type="EMBL" id="FN393078">
    <property type="protein sequence ID" value="CAY81313.1"/>
    <property type="molecule type" value="Genomic_DNA"/>
</dbReference>
<sequence>MFEKNLSLSSKVFWEFSDVVFQRTLLGQELNESTVVLDFTSFSLLQVFWSVQVGETPLLRQNNLLLTWELVSGSSQTFNDNILVAVLGSDREDNLTNVDTSGQTVWLTPSTSHTLLQSIRTGTRQHLVDSQDMERMDSDS</sequence>
<name>C8ZD47_YEAS8</name>
<evidence type="ECO:0000313" key="1">
    <source>
        <dbReference type="EMBL" id="CAY81313.1"/>
    </source>
</evidence>
<protein>
    <submittedName>
        <fullName evidence="1">EC1118_1L10_1530p</fullName>
    </submittedName>
</protein>
<organism evidence="1">
    <name type="scientific">Saccharomyces cerevisiae (strain Lalvin EC1118 / Prise de mousse)</name>
    <name type="common">Baker's yeast</name>
    <dbReference type="NCBI Taxonomy" id="643680"/>
    <lineage>
        <taxon>Eukaryota</taxon>
        <taxon>Fungi</taxon>
        <taxon>Dikarya</taxon>
        <taxon>Ascomycota</taxon>
        <taxon>Saccharomycotina</taxon>
        <taxon>Saccharomycetes</taxon>
        <taxon>Saccharomycetales</taxon>
        <taxon>Saccharomycetaceae</taxon>
        <taxon>Saccharomyces</taxon>
    </lineage>
</organism>
<dbReference type="AlphaFoldDB" id="C8ZD47"/>
<reference evidence="1" key="1">
    <citation type="journal article" date="2009" name="Proc. Natl. Acad. Sci. U.S.A.">
        <title>Eukaryote-to-eukaryote gene transfer events revealed by the genome sequence of the wine yeast Saccharomyces cerevisiae EC1118.</title>
        <authorList>
            <person name="Novo M."/>
            <person name="Bigey F."/>
            <person name="Beyne E."/>
            <person name="Galeote V."/>
            <person name="Gavory F."/>
            <person name="Mallet S."/>
            <person name="Cambot B."/>
            <person name="Legras J.L."/>
            <person name="Wincker P."/>
            <person name="Casaregola S."/>
            <person name="Dequin S."/>
        </authorList>
    </citation>
    <scope>NUCLEOTIDE SEQUENCE [LARGE SCALE GENOMIC DNA]</scope>
    <source>
        <strain evidence="1">Lalvin EC1118</strain>
        <strain>Lalvin EC1118 / Prise de mousse</strain>
    </source>
</reference>
<proteinExistence type="predicted"/>